<proteinExistence type="predicted"/>
<dbReference type="Proteomes" id="UP001251085">
    <property type="component" value="Unassembled WGS sequence"/>
</dbReference>
<evidence type="ECO:0000256" key="1">
    <source>
        <dbReference type="SAM" id="MobiDB-lite"/>
    </source>
</evidence>
<evidence type="ECO:0008006" key="4">
    <source>
        <dbReference type="Google" id="ProtNLM"/>
    </source>
</evidence>
<gene>
    <name evidence="2" type="ORF">RM190_20105</name>
</gene>
<evidence type="ECO:0000313" key="2">
    <source>
        <dbReference type="EMBL" id="MDT1064177.1"/>
    </source>
</evidence>
<dbReference type="EMBL" id="JAVRQI010000019">
    <property type="protein sequence ID" value="MDT1064177.1"/>
    <property type="molecule type" value="Genomic_DNA"/>
</dbReference>
<comment type="caution">
    <text evidence="2">The sequence shown here is derived from an EMBL/GenBank/DDBJ whole genome shotgun (WGS) entry which is preliminary data.</text>
</comment>
<dbReference type="RefSeq" id="WP_311761267.1">
    <property type="nucleotide sequence ID" value="NZ_JAVRQI010000019.1"/>
</dbReference>
<reference evidence="3" key="1">
    <citation type="submission" date="2023-07" db="EMBL/GenBank/DDBJ databases">
        <title>Characterization of two Paracoccaceae strains isolated from Phycosphere and proposal of Xinfangfangia lacusdiani sp. nov.</title>
        <authorList>
            <person name="Deng Y."/>
            <person name="Zhang Y.Q."/>
        </authorList>
    </citation>
    <scope>NUCLEOTIDE SEQUENCE [LARGE SCALE GENOMIC DNA]</scope>
    <source>
        <strain evidence="3">CPCC 101403</strain>
    </source>
</reference>
<protein>
    <recommendedName>
        <fullName evidence="4">DUF982 domain-containing protein</fullName>
    </recommendedName>
</protein>
<organism evidence="2 3">
    <name type="scientific">Paracoccus broussonetiae</name>
    <dbReference type="NCBI Taxonomy" id="3075834"/>
    <lineage>
        <taxon>Bacteria</taxon>
        <taxon>Pseudomonadati</taxon>
        <taxon>Pseudomonadota</taxon>
        <taxon>Alphaproteobacteria</taxon>
        <taxon>Rhodobacterales</taxon>
        <taxon>Paracoccaceae</taxon>
        <taxon>Paracoccus</taxon>
    </lineage>
</organism>
<feature type="compositionally biased region" description="Basic and acidic residues" evidence="1">
    <location>
        <begin position="108"/>
        <end position="127"/>
    </location>
</feature>
<sequence length="142" mass="15374">MANKTIRSVTYEKRVGKFKIVNDLNGVAKALLNHCDPNSEIFKKAALAILEFDEGTVDQETVRGAFLEAMTAAGILVKGAHEANCNNKRPRDDAPSLTSAQRSSQRHAAIDHERSNDTRADLGEGRLTRSAVPKKGATSRSG</sequence>
<accession>A0ABU3EK73</accession>
<evidence type="ECO:0000313" key="3">
    <source>
        <dbReference type="Proteomes" id="UP001251085"/>
    </source>
</evidence>
<keyword evidence="3" id="KW-1185">Reference proteome</keyword>
<feature type="region of interest" description="Disordered" evidence="1">
    <location>
        <begin position="84"/>
        <end position="142"/>
    </location>
</feature>
<name>A0ABU3EK73_9RHOB</name>